<feature type="domain" description="Hemerythrin-like" evidence="4">
    <location>
        <begin position="16"/>
        <end position="132"/>
    </location>
</feature>
<dbReference type="Pfam" id="PF01814">
    <property type="entry name" value="Hemerythrin"/>
    <property type="match status" value="1"/>
</dbReference>
<dbReference type="PANTHER" id="PTHR37164">
    <property type="entry name" value="BACTERIOHEMERYTHRIN"/>
    <property type="match status" value="1"/>
</dbReference>
<dbReference type="CDD" id="cd12107">
    <property type="entry name" value="Hemerythrin"/>
    <property type="match status" value="1"/>
</dbReference>
<evidence type="ECO:0000256" key="1">
    <source>
        <dbReference type="ARBA" id="ARBA00010587"/>
    </source>
</evidence>
<keyword evidence="2" id="KW-0479">Metal-binding</keyword>
<evidence type="ECO:0000313" key="5">
    <source>
        <dbReference type="EMBL" id="OGG42839.1"/>
    </source>
</evidence>
<proteinExistence type="inferred from homology"/>
<name>A0A1F6C0W7_9BACT</name>
<protein>
    <recommendedName>
        <fullName evidence="4">Hemerythrin-like domain-containing protein</fullName>
    </recommendedName>
</protein>
<dbReference type="NCBIfam" id="NF033749">
    <property type="entry name" value="bact_hemeryth"/>
    <property type="match status" value="1"/>
</dbReference>
<dbReference type="Proteomes" id="UP000176633">
    <property type="component" value="Unassembled WGS sequence"/>
</dbReference>
<organism evidence="5 6">
    <name type="scientific">Candidatus Jorgensenbacteria bacterium RIFCSPLOWO2_12_FULL_42_11</name>
    <dbReference type="NCBI Taxonomy" id="1798473"/>
    <lineage>
        <taxon>Bacteria</taxon>
        <taxon>Candidatus Joergenseniibacteriota</taxon>
    </lineage>
</organism>
<evidence type="ECO:0000259" key="4">
    <source>
        <dbReference type="Pfam" id="PF01814"/>
    </source>
</evidence>
<dbReference type="NCBIfam" id="TIGR02481">
    <property type="entry name" value="hemeryth_dom"/>
    <property type="match status" value="1"/>
</dbReference>
<dbReference type="PANTHER" id="PTHR37164:SF1">
    <property type="entry name" value="BACTERIOHEMERYTHRIN"/>
    <property type="match status" value="1"/>
</dbReference>
<dbReference type="STRING" id="1798473.A3G50_00525"/>
<comment type="similarity">
    <text evidence="1">Belongs to the hemerythrin family.</text>
</comment>
<dbReference type="InterPro" id="IPR012827">
    <property type="entry name" value="Hemerythrin_metal-bd"/>
</dbReference>
<dbReference type="AlphaFoldDB" id="A0A1F6C0W7"/>
<evidence type="ECO:0000256" key="2">
    <source>
        <dbReference type="ARBA" id="ARBA00022723"/>
    </source>
</evidence>
<dbReference type="InterPro" id="IPR050669">
    <property type="entry name" value="Hemerythrin"/>
</dbReference>
<evidence type="ECO:0000313" key="6">
    <source>
        <dbReference type="Proteomes" id="UP000176633"/>
    </source>
</evidence>
<gene>
    <name evidence="5" type="ORF">A3G50_00525</name>
</gene>
<reference evidence="5 6" key="1">
    <citation type="journal article" date="2016" name="Nat. Commun.">
        <title>Thousands of microbial genomes shed light on interconnected biogeochemical processes in an aquifer system.</title>
        <authorList>
            <person name="Anantharaman K."/>
            <person name="Brown C.T."/>
            <person name="Hug L.A."/>
            <person name="Sharon I."/>
            <person name="Castelle C.J."/>
            <person name="Probst A.J."/>
            <person name="Thomas B.C."/>
            <person name="Singh A."/>
            <person name="Wilkins M.J."/>
            <person name="Karaoz U."/>
            <person name="Brodie E.L."/>
            <person name="Williams K.H."/>
            <person name="Hubbard S.S."/>
            <person name="Banfield J.F."/>
        </authorList>
    </citation>
    <scope>NUCLEOTIDE SEQUENCE [LARGE SCALE GENOMIC DNA]</scope>
</reference>
<dbReference type="GO" id="GO:0046872">
    <property type="term" value="F:metal ion binding"/>
    <property type="evidence" value="ECO:0007669"/>
    <property type="project" value="UniProtKB-KW"/>
</dbReference>
<dbReference type="InterPro" id="IPR035938">
    <property type="entry name" value="Hemerythrin-like_sf"/>
</dbReference>
<sequence length="141" mass="16859">MNSPRFVWDDNYSVEVAEIDEQHKHYFEITNSIYDLLSESPISADGLTVKITELGNYAFYHLSTEEKYFKQFNYEDAESHIQEHNDFRQKITDYINQARNPDTETENLANEVASFAKDWLSRHIPQFDKKYIKCFHEHDLR</sequence>
<comment type="caution">
    <text evidence="5">The sequence shown here is derived from an EMBL/GenBank/DDBJ whole genome shotgun (WGS) entry which is preliminary data.</text>
</comment>
<dbReference type="Gene3D" id="1.20.120.50">
    <property type="entry name" value="Hemerythrin-like"/>
    <property type="match status" value="1"/>
</dbReference>
<evidence type="ECO:0000256" key="3">
    <source>
        <dbReference type="ARBA" id="ARBA00023004"/>
    </source>
</evidence>
<dbReference type="EMBL" id="MFKM01000036">
    <property type="protein sequence ID" value="OGG42839.1"/>
    <property type="molecule type" value="Genomic_DNA"/>
</dbReference>
<keyword evidence="3" id="KW-0408">Iron</keyword>
<accession>A0A1F6C0W7</accession>
<dbReference type="SUPFAM" id="SSF47188">
    <property type="entry name" value="Hemerythrin-like"/>
    <property type="match status" value="1"/>
</dbReference>
<dbReference type="InterPro" id="IPR012312">
    <property type="entry name" value="Hemerythrin-like"/>
</dbReference>